<evidence type="ECO:0000256" key="6">
    <source>
        <dbReference type="PIRNR" id="PIRNR002854"/>
    </source>
</evidence>
<proteinExistence type="inferred from homology"/>
<keyword evidence="5 6" id="KW-0449">Lipoprotein</keyword>
<comment type="subcellular location">
    <subcellularLocation>
        <location evidence="1">Membrane</location>
        <topology evidence="1">Lipid-anchor</topology>
    </subcellularLocation>
</comment>
<dbReference type="PANTHER" id="PTHR30429">
    <property type="entry name" value="D-METHIONINE-BINDING LIPOPROTEIN METQ"/>
    <property type="match status" value="1"/>
</dbReference>
<evidence type="ECO:0000256" key="7">
    <source>
        <dbReference type="PIRSR" id="PIRSR002854-1"/>
    </source>
</evidence>
<evidence type="ECO:0000256" key="1">
    <source>
        <dbReference type="ARBA" id="ARBA00004635"/>
    </source>
</evidence>
<feature type="signal peptide" evidence="8">
    <location>
        <begin position="1"/>
        <end position="26"/>
    </location>
</feature>
<dbReference type="OrthoDB" id="9812878at2"/>
<keyword evidence="2 8" id="KW-0732">Signal</keyword>
<evidence type="ECO:0000256" key="2">
    <source>
        <dbReference type="ARBA" id="ARBA00022729"/>
    </source>
</evidence>
<keyword evidence="10" id="KW-1185">Reference proteome</keyword>
<comment type="similarity">
    <text evidence="6">Belongs to the nlpA lipoprotein family.</text>
</comment>
<dbReference type="Pfam" id="PF03180">
    <property type="entry name" value="Lipoprotein_9"/>
    <property type="match status" value="1"/>
</dbReference>
<organism evidence="9 10">
    <name type="scientific">Acetivibrio ethanolgignens</name>
    <dbReference type="NCBI Taxonomy" id="290052"/>
    <lineage>
        <taxon>Bacteria</taxon>
        <taxon>Bacillati</taxon>
        <taxon>Bacillota</taxon>
        <taxon>Clostridia</taxon>
        <taxon>Eubacteriales</taxon>
        <taxon>Oscillospiraceae</taxon>
        <taxon>Acetivibrio</taxon>
    </lineage>
</organism>
<feature type="lipid moiety-binding region" description="S-diacylglycerol cysteine" evidence="7">
    <location>
        <position position="21"/>
    </location>
</feature>
<evidence type="ECO:0000256" key="4">
    <source>
        <dbReference type="ARBA" id="ARBA00023139"/>
    </source>
</evidence>
<comment type="caution">
    <text evidence="9">The sequence shown here is derived from an EMBL/GenBank/DDBJ whole genome shotgun (WGS) entry which is preliminary data.</text>
</comment>
<evidence type="ECO:0000313" key="10">
    <source>
        <dbReference type="Proteomes" id="UP000054874"/>
    </source>
</evidence>
<evidence type="ECO:0000256" key="8">
    <source>
        <dbReference type="SAM" id="SignalP"/>
    </source>
</evidence>
<dbReference type="RefSeq" id="WP_058352035.1">
    <property type="nucleotide sequence ID" value="NZ_CABMMD010000101.1"/>
</dbReference>
<reference evidence="9 10" key="1">
    <citation type="submission" date="2015-11" db="EMBL/GenBank/DDBJ databases">
        <title>Butyribacter intestini gen. nov., sp. nov., a butyric acid-producing bacterium of the family Lachnospiraceae isolated from the human faeces.</title>
        <authorList>
            <person name="Zou Y."/>
            <person name="Xue W."/>
            <person name="Luo G."/>
            <person name="Lv M."/>
        </authorList>
    </citation>
    <scope>NUCLEOTIDE SEQUENCE [LARGE SCALE GENOMIC DNA]</scope>
    <source>
        <strain evidence="9 10">ACET-33324</strain>
    </source>
</reference>
<gene>
    <name evidence="9" type="ORF">ASU35_08115</name>
</gene>
<keyword evidence="3" id="KW-0472">Membrane</keyword>
<name>A0A0V8QGG3_9FIRM</name>
<dbReference type="STRING" id="290052.ASU35_08115"/>
<dbReference type="AlphaFoldDB" id="A0A0V8QGG3"/>
<evidence type="ECO:0000256" key="3">
    <source>
        <dbReference type="ARBA" id="ARBA00023136"/>
    </source>
</evidence>
<sequence>MKKRVLALALAAIFAVSCVGCGSQKAAEDDKKIVIGVTPVPHKDITEVAAKLLEEKGYEVKIVEYTDYVQPNTALEEGELDANYFQTLGYMDGQNAERDMHLVSVASIHAEPMGIYSKSIADLTSLPDGATIAVPNDEDNEDRALRVLAETGLIAVPEEGKITPADITENPHNFQFTEIEAGGLPRMLEDVDVAIINGNYALEADLGNTSNVLYIEEIVGEKITLRGNVIAVKDGTQDSQKVKDIIEAFQSDEVRNYINETYAGAVIPVF</sequence>
<dbReference type="PIRSF" id="PIRSF002854">
    <property type="entry name" value="MetQ"/>
    <property type="match status" value="1"/>
</dbReference>
<protein>
    <recommendedName>
        <fullName evidence="6">Lipoprotein</fullName>
    </recommendedName>
</protein>
<dbReference type="PANTHER" id="PTHR30429:SF0">
    <property type="entry name" value="METHIONINE-BINDING LIPOPROTEIN METQ"/>
    <property type="match status" value="1"/>
</dbReference>
<dbReference type="GO" id="GO:0016020">
    <property type="term" value="C:membrane"/>
    <property type="evidence" value="ECO:0007669"/>
    <property type="project" value="UniProtKB-SubCell"/>
</dbReference>
<dbReference type="PROSITE" id="PS51257">
    <property type="entry name" value="PROKAR_LIPOPROTEIN"/>
    <property type="match status" value="1"/>
</dbReference>
<dbReference type="SUPFAM" id="SSF53850">
    <property type="entry name" value="Periplasmic binding protein-like II"/>
    <property type="match status" value="1"/>
</dbReference>
<accession>A0A0V8QGG3</accession>
<dbReference type="Proteomes" id="UP000054874">
    <property type="component" value="Unassembled WGS sequence"/>
</dbReference>
<dbReference type="Gene3D" id="3.40.190.10">
    <property type="entry name" value="Periplasmic binding protein-like II"/>
    <property type="match status" value="2"/>
</dbReference>
<feature type="chain" id="PRO_5006894315" description="Lipoprotein" evidence="8">
    <location>
        <begin position="27"/>
        <end position="270"/>
    </location>
</feature>
<keyword evidence="4" id="KW-0564">Palmitate</keyword>
<dbReference type="InterPro" id="IPR004872">
    <property type="entry name" value="Lipoprotein_NlpA"/>
</dbReference>
<evidence type="ECO:0000256" key="5">
    <source>
        <dbReference type="ARBA" id="ARBA00023288"/>
    </source>
</evidence>
<dbReference type="EMBL" id="LNAM01000101">
    <property type="protein sequence ID" value="KSV59707.1"/>
    <property type="molecule type" value="Genomic_DNA"/>
</dbReference>
<evidence type="ECO:0000313" key="9">
    <source>
        <dbReference type="EMBL" id="KSV59707.1"/>
    </source>
</evidence>